<feature type="chain" id="PRO_5047312740" evidence="2">
    <location>
        <begin position="29"/>
        <end position="288"/>
    </location>
</feature>
<dbReference type="PANTHER" id="PTHR30535">
    <property type="entry name" value="VITAMIN B12-BINDING PROTEIN"/>
    <property type="match status" value="1"/>
</dbReference>
<sequence>MKIKSQLFLIVKSLLLLLTFSFSLSSSAADNKAVRLVVAAPHIVEMLYAIGAGDSIIGTTEHSDYPQAATKIPRIGNYAGLQVERILQLKPDYIVAWKTGNPEVDLNRLEKLGMTVVYSNPTDLKSVADELIMLGELTGQKSKANQIATAYMDKLNRLKQKYKTHQPISVFYQLWTAPLTTVANNAWPQQLLAICQVDNPFIALKGDYPQLSIEHVMMAKPKLIIIPTSTGEPNQIKGYWQQFNAIPAVKNKQIITVNSDKLHRMTPRALDELEVMCEKIDNARAVYF</sequence>
<accession>A0ABY7APQ4</accession>
<evidence type="ECO:0000259" key="3">
    <source>
        <dbReference type="PROSITE" id="PS50983"/>
    </source>
</evidence>
<dbReference type="InterPro" id="IPR054828">
    <property type="entry name" value="Vit_B12_bind_prot"/>
</dbReference>
<dbReference type="RefSeq" id="WP_268076114.1">
    <property type="nucleotide sequence ID" value="NZ_CP109965.1"/>
</dbReference>
<evidence type="ECO:0000256" key="1">
    <source>
        <dbReference type="ARBA" id="ARBA00022729"/>
    </source>
</evidence>
<keyword evidence="1 2" id="KW-0732">Signal</keyword>
<dbReference type="Gene3D" id="3.40.50.1980">
    <property type="entry name" value="Nitrogenase molybdenum iron protein domain"/>
    <property type="match status" value="2"/>
</dbReference>
<name>A0ABY7APQ4_9ALTE</name>
<dbReference type="Pfam" id="PF01497">
    <property type="entry name" value="Peripla_BP_2"/>
    <property type="match status" value="1"/>
</dbReference>
<dbReference type="PANTHER" id="PTHR30535:SF34">
    <property type="entry name" value="MOLYBDATE-BINDING PROTEIN MOLA"/>
    <property type="match status" value="1"/>
</dbReference>
<dbReference type="CDD" id="cd01144">
    <property type="entry name" value="BtuF"/>
    <property type="match status" value="1"/>
</dbReference>
<dbReference type="EMBL" id="CP109965">
    <property type="protein sequence ID" value="WAJ71553.1"/>
    <property type="molecule type" value="Genomic_DNA"/>
</dbReference>
<keyword evidence="5" id="KW-1185">Reference proteome</keyword>
<evidence type="ECO:0000256" key="2">
    <source>
        <dbReference type="SAM" id="SignalP"/>
    </source>
</evidence>
<dbReference type="InterPro" id="IPR002491">
    <property type="entry name" value="ABC_transptr_periplasmic_BD"/>
</dbReference>
<dbReference type="SUPFAM" id="SSF53807">
    <property type="entry name" value="Helical backbone' metal receptor"/>
    <property type="match status" value="1"/>
</dbReference>
<feature type="signal peptide" evidence="2">
    <location>
        <begin position="1"/>
        <end position="28"/>
    </location>
</feature>
<gene>
    <name evidence="4" type="ORF">OLW01_07085</name>
</gene>
<feature type="domain" description="Fe/B12 periplasmic-binding" evidence="3">
    <location>
        <begin position="35"/>
        <end position="284"/>
    </location>
</feature>
<dbReference type="NCBIfam" id="NF038402">
    <property type="entry name" value="TroA_like"/>
    <property type="match status" value="1"/>
</dbReference>
<dbReference type="PROSITE" id="PS50983">
    <property type="entry name" value="FE_B12_PBP"/>
    <property type="match status" value="1"/>
</dbReference>
<proteinExistence type="predicted"/>
<organism evidence="4 5">
    <name type="scientific">Catenovulum adriaticum</name>
    <dbReference type="NCBI Taxonomy" id="2984846"/>
    <lineage>
        <taxon>Bacteria</taxon>
        <taxon>Pseudomonadati</taxon>
        <taxon>Pseudomonadota</taxon>
        <taxon>Gammaproteobacteria</taxon>
        <taxon>Alteromonadales</taxon>
        <taxon>Alteromonadaceae</taxon>
        <taxon>Catenovulum</taxon>
    </lineage>
</organism>
<evidence type="ECO:0000313" key="4">
    <source>
        <dbReference type="EMBL" id="WAJ71553.1"/>
    </source>
</evidence>
<dbReference type="Proteomes" id="UP001163726">
    <property type="component" value="Chromosome"/>
</dbReference>
<evidence type="ECO:0000313" key="5">
    <source>
        <dbReference type="Proteomes" id="UP001163726"/>
    </source>
</evidence>
<reference evidence="4" key="1">
    <citation type="submission" date="2022-10" db="EMBL/GenBank/DDBJ databases">
        <title>Catenovulum adriacola sp. nov. isolated in the Harbour of Susak.</title>
        <authorList>
            <person name="Schoch T."/>
            <person name="Reich S.J."/>
            <person name="Stoeferle S."/>
            <person name="Flaiz M."/>
            <person name="Kazda M."/>
            <person name="Riedel C.U."/>
            <person name="Duerre P."/>
        </authorList>
    </citation>
    <scope>NUCLEOTIDE SEQUENCE</scope>
    <source>
        <strain evidence="4">TS8</strain>
    </source>
</reference>
<dbReference type="InterPro" id="IPR050902">
    <property type="entry name" value="ABC_Transporter_SBP"/>
</dbReference>
<protein>
    <submittedName>
        <fullName evidence="4">Cobalamin-binding protein</fullName>
    </submittedName>
</protein>